<dbReference type="PANTHER" id="PTHR28671">
    <property type="entry name" value="COILED-COIL DOMAIN-CONTAINING PROTEIN 169"/>
    <property type="match status" value="1"/>
</dbReference>
<dbReference type="SUPFAM" id="SSF90257">
    <property type="entry name" value="Myosin rod fragments"/>
    <property type="match status" value="1"/>
</dbReference>
<feature type="coiled-coil region" evidence="1">
    <location>
        <begin position="105"/>
        <end position="136"/>
    </location>
</feature>
<keyword evidence="1" id="KW-0175">Coiled coil</keyword>
<feature type="coiled-coil region" evidence="1">
    <location>
        <begin position="10"/>
        <end position="79"/>
    </location>
</feature>
<dbReference type="AlphaFoldDB" id="A0A6F9D7Y8"/>
<evidence type="ECO:0000256" key="1">
    <source>
        <dbReference type="SAM" id="Coils"/>
    </source>
</evidence>
<reference evidence="3" key="1">
    <citation type="submission" date="2020-04" db="EMBL/GenBank/DDBJ databases">
        <authorList>
            <person name="Neveu A P."/>
        </authorList>
    </citation>
    <scope>NUCLEOTIDE SEQUENCE</scope>
    <source>
        <tissue evidence="3">Whole embryo</tissue>
    </source>
</reference>
<protein>
    <submittedName>
        <fullName evidence="3">Coiled-coil domain-containing protein 169-like</fullName>
    </submittedName>
</protein>
<organism evidence="3">
    <name type="scientific">Phallusia mammillata</name>
    <dbReference type="NCBI Taxonomy" id="59560"/>
    <lineage>
        <taxon>Eukaryota</taxon>
        <taxon>Metazoa</taxon>
        <taxon>Chordata</taxon>
        <taxon>Tunicata</taxon>
        <taxon>Ascidiacea</taxon>
        <taxon>Phlebobranchia</taxon>
        <taxon>Ascidiidae</taxon>
        <taxon>Phallusia</taxon>
    </lineage>
</organism>
<feature type="region of interest" description="Disordered" evidence="2">
    <location>
        <begin position="165"/>
        <end position="206"/>
    </location>
</feature>
<dbReference type="PANTHER" id="PTHR28671:SF3">
    <property type="entry name" value="COILED-COIL DOMAIN-CONTAINING PROTEIN 169"/>
    <property type="match status" value="1"/>
</dbReference>
<dbReference type="Pfam" id="PF15372">
    <property type="entry name" value="DUF4600"/>
    <property type="match status" value="1"/>
</dbReference>
<evidence type="ECO:0000313" key="3">
    <source>
        <dbReference type="EMBL" id="CAB3228255.1"/>
    </source>
</evidence>
<name>A0A6F9D7Y8_9ASCI</name>
<gene>
    <name evidence="3" type="primary">Ccdc169</name>
</gene>
<dbReference type="InterPro" id="IPR028022">
    <property type="entry name" value="DUF4600"/>
</dbReference>
<evidence type="ECO:0000256" key="2">
    <source>
        <dbReference type="SAM" id="MobiDB-lite"/>
    </source>
</evidence>
<accession>A0A6F9D7Y8</accession>
<sequence>MDDNMENYTAEELEAAIEQEMQMKKMMDQSIADLKETISELDLKHKKLNTEGNEWKTRYETQHEMNTQLERQMESLKDKIQLHNGPNKKDNLAVKNLEEMSDTGLKGLAKQLEKEKNSLEGQLRDMEWRLDQESKALHKATEGRKKYVTDLMDASYHLDSYERLQGKQPSQKVTPGRFAQRKLPHAKPLGNPGKKFKTQLPPVERK</sequence>
<dbReference type="EMBL" id="LR783650">
    <property type="protein sequence ID" value="CAB3228255.1"/>
    <property type="molecule type" value="mRNA"/>
</dbReference>
<proteinExistence type="evidence at transcript level"/>